<dbReference type="PROSITE" id="PS50240">
    <property type="entry name" value="TRYPSIN_DOM"/>
    <property type="match status" value="1"/>
</dbReference>
<reference evidence="17 19" key="1">
    <citation type="journal article" date="2014" name="BMC Genomics">
        <title>Genome sequence of Anopheles sinensis provides insight into genetics basis of mosquito competence for malaria parasites.</title>
        <authorList>
            <person name="Zhou D."/>
            <person name="Zhang D."/>
            <person name="Ding G."/>
            <person name="Shi L."/>
            <person name="Hou Q."/>
            <person name="Ye Y."/>
            <person name="Xu Y."/>
            <person name="Zhou H."/>
            <person name="Xiong C."/>
            <person name="Li S."/>
            <person name="Yu J."/>
            <person name="Hong S."/>
            <person name="Yu X."/>
            <person name="Zou P."/>
            <person name="Chen C."/>
            <person name="Chang X."/>
            <person name="Wang W."/>
            <person name="Lv Y."/>
            <person name="Sun Y."/>
            <person name="Ma L."/>
            <person name="Shen B."/>
            <person name="Zhu C."/>
        </authorList>
    </citation>
    <scope>NUCLEOTIDE SEQUENCE [LARGE SCALE GENOMIC DNA]</scope>
</reference>
<evidence type="ECO:0000256" key="13">
    <source>
        <dbReference type="ARBA" id="ARBA00023180"/>
    </source>
</evidence>
<keyword evidence="3" id="KW-0399">Innate immunity</keyword>
<dbReference type="OrthoDB" id="547031at2759"/>
<evidence type="ECO:0000256" key="14">
    <source>
        <dbReference type="ARBA" id="ARBA00024195"/>
    </source>
</evidence>
<keyword evidence="8 15" id="KW-0720">Serine protease</keyword>
<dbReference type="PRINTS" id="PR00722">
    <property type="entry name" value="CHYMOTRYPSIN"/>
</dbReference>
<keyword evidence="10" id="KW-0391">Immunity</keyword>
<feature type="domain" description="Peptidase S1" evidence="16">
    <location>
        <begin position="144"/>
        <end position="402"/>
    </location>
</feature>
<keyword evidence="2 15" id="KW-0964">Secreted</keyword>
<gene>
    <name evidence="17" type="ORF">ZHAS_00009164</name>
</gene>
<dbReference type="InterPro" id="IPR043504">
    <property type="entry name" value="Peptidase_S1_PA_chymotrypsin"/>
</dbReference>
<evidence type="ECO:0000256" key="7">
    <source>
        <dbReference type="ARBA" id="ARBA00022801"/>
    </source>
</evidence>
<dbReference type="OMA" id="MDWIVAN"/>
<dbReference type="InterPro" id="IPR001314">
    <property type="entry name" value="Peptidase_S1A"/>
</dbReference>
<evidence type="ECO:0000256" key="15">
    <source>
        <dbReference type="RuleBase" id="RU366078"/>
    </source>
</evidence>
<dbReference type="EnsemblMetazoa" id="ASIC009164-RA">
    <property type="protein sequence ID" value="ASIC009164-PA"/>
    <property type="gene ID" value="ASIC009164"/>
</dbReference>
<evidence type="ECO:0000256" key="12">
    <source>
        <dbReference type="ARBA" id="ARBA00023157"/>
    </source>
</evidence>
<evidence type="ECO:0000256" key="8">
    <source>
        <dbReference type="ARBA" id="ARBA00022825"/>
    </source>
</evidence>
<dbReference type="GO" id="GO:0051604">
    <property type="term" value="P:protein maturation"/>
    <property type="evidence" value="ECO:0007669"/>
    <property type="project" value="UniProtKB-ARBA"/>
</dbReference>
<dbReference type="FunFam" id="2.40.10.10:FF:000078">
    <property type="entry name" value="Serine protease H137"/>
    <property type="match status" value="1"/>
</dbReference>
<dbReference type="Proteomes" id="UP000030765">
    <property type="component" value="Unassembled WGS sequence"/>
</dbReference>
<keyword evidence="5" id="KW-0479">Metal-binding</keyword>
<organism evidence="17">
    <name type="scientific">Anopheles sinensis</name>
    <name type="common">Mosquito</name>
    <dbReference type="NCBI Taxonomy" id="74873"/>
    <lineage>
        <taxon>Eukaryota</taxon>
        <taxon>Metazoa</taxon>
        <taxon>Ecdysozoa</taxon>
        <taxon>Arthropoda</taxon>
        <taxon>Hexapoda</taxon>
        <taxon>Insecta</taxon>
        <taxon>Pterygota</taxon>
        <taxon>Neoptera</taxon>
        <taxon>Endopterygota</taxon>
        <taxon>Diptera</taxon>
        <taxon>Nematocera</taxon>
        <taxon>Culicoidea</taxon>
        <taxon>Culicidae</taxon>
        <taxon>Anophelinae</taxon>
        <taxon>Anopheles</taxon>
    </lineage>
</organism>
<dbReference type="AlphaFoldDB" id="A0A084VUC0"/>
<evidence type="ECO:0000256" key="10">
    <source>
        <dbReference type="ARBA" id="ARBA00022859"/>
    </source>
</evidence>
<keyword evidence="12" id="KW-1015">Disulfide bond</keyword>
<dbReference type="GO" id="GO:0006508">
    <property type="term" value="P:proteolysis"/>
    <property type="evidence" value="ECO:0007669"/>
    <property type="project" value="UniProtKB-KW"/>
</dbReference>
<accession>A0A084VUC0</accession>
<reference evidence="18" key="2">
    <citation type="submission" date="2020-05" db="UniProtKB">
        <authorList>
            <consortium name="EnsemblMetazoa"/>
        </authorList>
    </citation>
    <scope>IDENTIFICATION</scope>
</reference>
<keyword evidence="6 15" id="KW-0732">Signal</keyword>
<protein>
    <recommendedName>
        <fullName evidence="15">CLIP domain-containing serine protease</fullName>
        <ecNumber evidence="15">3.4.21.-</ecNumber>
    </recommendedName>
</protein>
<evidence type="ECO:0000259" key="16">
    <source>
        <dbReference type="PROSITE" id="PS50240"/>
    </source>
</evidence>
<name>A0A084VUC0_ANOSI</name>
<feature type="signal peptide" evidence="15">
    <location>
        <begin position="1"/>
        <end position="21"/>
    </location>
</feature>
<evidence type="ECO:0000313" key="18">
    <source>
        <dbReference type="EnsemblMetazoa" id="ASIC009164-PA"/>
    </source>
</evidence>
<comment type="domain">
    <text evidence="15">The clip domain consists of 35-55 residues which are 'knitted' together usually by 3 conserved disulfide bonds forming a clip-like compact structure.</text>
</comment>
<evidence type="ECO:0000256" key="6">
    <source>
        <dbReference type="ARBA" id="ARBA00022729"/>
    </source>
</evidence>
<dbReference type="FunFam" id="2.40.10.10:FF:000028">
    <property type="entry name" value="Serine protease easter"/>
    <property type="match status" value="1"/>
</dbReference>
<evidence type="ECO:0000256" key="1">
    <source>
        <dbReference type="ARBA" id="ARBA00004613"/>
    </source>
</evidence>
<dbReference type="GO" id="GO:0045087">
    <property type="term" value="P:innate immune response"/>
    <property type="evidence" value="ECO:0007669"/>
    <property type="project" value="UniProtKB-KW"/>
</dbReference>
<feature type="chain" id="PRO_5001783790" description="CLIP domain-containing serine protease" evidence="15">
    <location>
        <begin position="22"/>
        <end position="403"/>
    </location>
</feature>
<dbReference type="InterPro" id="IPR038565">
    <property type="entry name" value="CLIP_sf"/>
</dbReference>
<keyword evidence="13" id="KW-0325">Glycoprotein</keyword>
<evidence type="ECO:0000256" key="4">
    <source>
        <dbReference type="ARBA" id="ARBA00022670"/>
    </source>
</evidence>
<dbReference type="VEuPathDB" id="VectorBase:ASIC009164"/>
<comment type="subcellular location">
    <subcellularLocation>
        <location evidence="1 15">Secreted</location>
    </subcellularLocation>
</comment>
<dbReference type="InterPro" id="IPR009003">
    <property type="entry name" value="Peptidase_S1_PA"/>
</dbReference>
<dbReference type="VEuPathDB" id="VectorBase:ASIS001462"/>
<keyword evidence="11" id="KW-0865">Zymogen</keyword>
<dbReference type="SMART" id="SM00020">
    <property type="entry name" value="Tryp_SPc"/>
    <property type="match status" value="1"/>
</dbReference>
<dbReference type="PROSITE" id="PS00134">
    <property type="entry name" value="TRYPSIN_HIS"/>
    <property type="match status" value="1"/>
</dbReference>
<dbReference type="EMBL" id="ATLV01016715">
    <property type="status" value="NOT_ANNOTATED_CDS"/>
    <property type="molecule type" value="Genomic_DNA"/>
</dbReference>
<proteinExistence type="inferred from homology"/>
<evidence type="ECO:0000256" key="9">
    <source>
        <dbReference type="ARBA" id="ARBA00022837"/>
    </source>
</evidence>
<keyword evidence="4 15" id="KW-0645">Protease</keyword>
<dbReference type="CDD" id="cd00190">
    <property type="entry name" value="Tryp_SPc"/>
    <property type="match status" value="1"/>
</dbReference>
<evidence type="ECO:0000256" key="3">
    <source>
        <dbReference type="ARBA" id="ARBA00022588"/>
    </source>
</evidence>
<dbReference type="GO" id="GO:0046872">
    <property type="term" value="F:metal ion binding"/>
    <property type="evidence" value="ECO:0007669"/>
    <property type="project" value="UniProtKB-KW"/>
</dbReference>
<dbReference type="Gene3D" id="2.40.10.10">
    <property type="entry name" value="Trypsin-like serine proteases"/>
    <property type="match status" value="2"/>
</dbReference>
<dbReference type="EC" id="3.4.21.-" evidence="15"/>
<dbReference type="GO" id="GO:0005576">
    <property type="term" value="C:extracellular region"/>
    <property type="evidence" value="ECO:0007669"/>
    <property type="project" value="UniProtKB-SubCell"/>
</dbReference>
<dbReference type="SUPFAM" id="SSF50494">
    <property type="entry name" value="Trypsin-like serine proteases"/>
    <property type="match status" value="1"/>
</dbReference>
<dbReference type="Gene3D" id="3.30.1640.30">
    <property type="match status" value="1"/>
</dbReference>
<comment type="similarity">
    <text evidence="14 15">Belongs to the peptidase S1 family. CLIP subfamily.</text>
</comment>
<keyword evidence="19" id="KW-1185">Reference proteome</keyword>
<keyword evidence="9" id="KW-0106">Calcium</keyword>
<dbReference type="Pfam" id="PF00089">
    <property type="entry name" value="Trypsin"/>
    <property type="match status" value="1"/>
</dbReference>
<sequence length="403" mass="44743">MFVRLVLTVLFLITNGYGVFAETDPQCITPIRKNGFCVSIERCQNIYNILHGGKPTRGHLNYIKYAGCTLPGVERSICCLPEEILPGSTPTSTLRTTTVRTTTVRTTTLRTTTSSSTTVLAPEAVLNWKLLPMDSCGTTSVDKIAHGAKTLPFQYPWMVLLRYEMNDELADMCGGSLINNRYVLTAAHCVKTRSIVKLVKVRLGEHDKNTATDCIVYANGEKHCTESYDVDIEETIVHKNFNRPIRFRHDIALVRMAEKIIFNDSIRPICLPVDESVRQSYVPKYVITGWGTTEKQTLSTELLEGLVRHVPILECQQHMNEKLLAVTLADPWQMCAIGDNLTDSCQGDSGGPLGATVSVHGDPKFVQYGIVSAGARSCGYESVPGIYTRVSTYMDWIVANLRP</sequence>
<dbReference type="InterPro" id="IPR001254">
    <property type="entry name" value="Trypsin_dom"/>
</dbReference>
<dbReference type="InterPro" id="IPR051487">
    <property type="entry name" value="Ser/Thr_Proteases_Immune/Dev"/>
</dbReference>
<dbReference type="PANTHER" id="PTHR24256">
    <property type="entry name" value="TRYPTASE-RELATED"/>
    <property type="match status" value="1"/>
</dbReference>
<evidence type="ECO:0000256" key="5">
    <source>
        <dbReference type="ARBA" id="ARBA00022723"/>
    </source>
</evidence>
<dbReference type="InterPro" id="IPR018114">
    <property type="entry name" value="TRYPSIN_HIS"/>
</dbReference>
<evidence type="ECO:0000313" key="19">
    <source>
        <dbReference type="Proteomes" id="UP000030765"/>
    </source>
</evidence>
<evidence type="ECO:0000256" key="2">
    <source>
        <dbReference type="ARBA" id="ARBA00022525"/>
    </source>
</evidence>
<dbReference type="STRING" id="74873.A0A084VUC0"/>
<evidence type="ECO:0000256" key="11">
    <source>
        <dbReference type="ARBA" id="ARBA00023145"/>
    </source>
</evidence>
<dbReference type="InterPro" id="IPR022700">
    <property type="entry name" value="CLIP"/>
</dbReference>
<dbReference type="EMBL" id="KE525103">
    <property type="protein sequence ID" value="KFB41564.1"/>
    <property type="molecule type" value="Genomic_DNA"/>
</dbReference>
<keyword evidence="7 15" id="KW-0378">Hydrolase</keyword>
<dbReference type="Pfam" id="PF12032">
    <property type="entry name" value="CLIP"/>
    <property type="match status" value="1"/>
</dbReference>
<evidence type="ECO:0000313" key="17">
    <source>
        <dbReference type="EMBL" id="KFB41564.1"/>
    </source>
</evidence>
<dbReference type="GO" id="GO:0004252">
    <property type="term" value="F:serine-type endopeptidase activity"/>
    <property type="evidence" value="ECO:0007669"/>
    <property type="project" value="UniProtKB-UniRule"/>
</dbReference>